<protein>
    <submittedName>
        <fullName evidence="1">Uncharacterized protein</fullName>
    </submittedName>
</protein>
<feature type="non-terminal residue" evidence="1">
    <location>
        <position position="1"/>
    </location>
</feature>
<evidence type="ECO:0000313" key="2">
    <source>
        <dbReference type="Proteomes" id="UP000499080"/>
    </source>
</evidence>
<dbReference type="EMBL" id="BGPR01262228">
    <property type="protein sequence ID" value="GBM74873.1"/>
    <property type="molecule type" value="Genomic_DNA"/>
</dbReference>
<dbReference type="AlphaFoldDB" id="A0A4Y2IB20"/>
<comment type="caution">
    <text evidence="1">The sequence shown here is derived from an EMBL/GenBank/DDBJ whole genome shotgun (WGS) entry which is preliminary data.</text>
</comment>
<reference evidence="1 2" key="1">
    <citation type="journal article" date="2019" name="Sci. Rep.">
        <title>Orb-weaving spider Araneus ventricosus genome elucidates the spidroin gene catalogue.</title>
        <authorList>
            <person name="Kono N."/>
            <person name="Nakamura H."/>
            <person name="Ohtoshi R."/>
            <person name="Moran D.A.P."/>
            <person name="Shinohara A."/>
            <person name="Yoshida Y."/>
            <person name="Fujiwara M."/>
            <person name="Mori M."/>
            <person name="Tomita M."/>
            <person name="Arakawa K."/>
        </authorList>
    </citation>
    <scope>NUCLEOTIDE SEQUENCE [LARGE SCALE GENOMIC DNA]</scope>
</reference>
<organism evidence="1 2">
    <name type="scientific">Araneus ventricosus</name>
    <name type="common">Orbweaver spider</name>
    <name type="synonym">Epeira ventricosa</name>
    <dbReference type="NCBI Taxonomy" id="182803"/>
    <lineage>
        <taxon>Eukaryota</taxon>
        <taxon>Metazoa</taxon>
        <taxon>Ecdysozoa</taxon>
        <taxon>Arthropoda</taxon>
        <taxon>Chelicerata</taxon>
        <taxon>Arachnida</taxon>
        <taxon>Araneae</taxon>
        <taxon>Araneomorphae</taxon>
        <taxon>Entelegynae</taxon>
        <taxon>Araneoidea</taxon>
        <taxon>Araneidae</taxon>
        <taxon>Araneus</taxon>
    </lineage>
</organism>
<accession>A0A4Y2IB20</accession>
<evidence type="ECO:0000313" key="1">
    <source>
        <dbReference type="EMBL" id="GBM74873.1"/>
    </source>
</evidence>
<name>A0A4Y2IB20_ARAVE</name>
<keyword evidence="2" id="KW-1185">Reference proteome</keyword>
<proteinExistence type="predicted"/>
<gene>
    <name evidence="1" type="ORF">AVEN_210651_1</name>
</gene>
<dbReference type="Proteomes" id="UP000499080">
    <property type="component" value="Unassembled WGS sequence"/>
</dbReference>
<sequence>KDGWFSLSVIDIEGGALSVGSERRPLVKIESVARRCDHLLVKGLLRFPR</sequence>